<feature type="compositionally biased region" description="Polar residues" evidence="1">
    <location>
        <begin position="35"/>
        <end position="44"/>
    </location>
</feature>
<accession>A0A7R9YC63</accession>
<dbReference type="AlphaFoldDB" id="A0A7R9YC63"/>
<feature type="compositionally biased region" description="Polar residues" evidence="1">
    <location>
        <begin position="960"/>
        <end position="969"/>
    </location>
</feature>
<evidence type="ECO:0000313" key="2">
    <source>
        <dbReference type="EMBL" id="CAD8258851.1"/>
    </source>
</evidence>
<dbReference type="EMBL" id="HBEA01010900">
    <property type="protein sequence ID" value="CAD8258851.1"/>
    <property type="molecule type" value="Transcribed_RNA"/>
</dbReference>
<evidence type="ECO:0000256" key="1">
    <source>
        <dbReference type="SAM" id="MobiDB-lite"/>
    </source>
</evidence>
<feature type="region of interest" description="Disordered" evidence="1">
    <location>
        <begin position="949"/>
        <end position="976"/>
    </location>
</feature>
<gene>
    <name evidence="2" type="ORF">PPYR1160_LOCUS8352</name>
</gene>
<proteinExistence type="predicted"/>
<name>A0A7R9YC63_9STRA</name>
<protein>
    <submittedName>
        <fullName evidence="2">Uncharacterized protein</fullName>
    </submittedName>
</protein>
<feature type="compositionally biased region" description="Basic residues" evidence="1">
    <location>
        <begin position="758"/>
        <end position="771"/>
    </location>
</feature>
<organism evidence="2">
    <name type="scientific">Pinguiococcus pyrenoidosus</name>
    <dbReference type="NCBI Taxonomy" id="172671"/>
    <lineage>
        <taxon>Eukaryota</taxon>
        <taxon>Sar</taxon>
        <taxon>Stramenopiles</taxon>
        <taxon>Ochrophyta</taxon>
        <taxon>Pinguiophyceae</taxon>
        <taxon>Pinguiochrysidales</taxon>
        <taxon>Pinguiochrysidaceae</taxon>
        <taxon>Pinguiococcus</taxon>
    </lineage>
</organism>
<feature type="region of interest" description="Disordered" evidence="1">
    <location>
        <begin position="35"/>
        <end position="58"/>
    </location>
</feature>
<feature type="region of interest" description="Disordered" evidence="1">
    <location>
        <begin position="753"/>
        <end position="774"/>
    </location>
</feature>
<feature type="region of interest" description="Disordered" evidence="1">
    <location>
        <begin position="428"/>
        <end position="449"/>
    </location>
</feature>
<reference evidence="2" key="1">
    <citation type="submission" date="2021-01" db="EMBL/GenBank/DDBJ databases">
        <authorList>
            <person name="Corre E."/>
            <person name="Pelletier E."/>
            <person name="Niang G."/>
            <person name="Scheremetjew M."/>
            <person name="Finn R."/>
            <person name="Kale V."/>
            <person name="Holt S."/>
            <person name="Cochrane G."/>
            <person name="Meng A."/>
            <person name="Brown T."/>
            <person name="Cohen L."/>
        </authorList>
    </citation>
    <scope>NUCLEOTIDE SEQUENCE</scope>
    <source>
        <strain evidence="2">CCMP2078</strain>
    </source>
</reference>
<sequence length="1274" mass="142927">MDQWLNWKANTEILSLLRERKKAKEAAGAYGVLTATDQPSTSTEAADGNRLAAKTKPAEDRIRRADNVEAAMDRQQHVELVPKNVWELDEDLERLPWTASNAFPHWISAEMLRDMANFGRWLGEQEVGNLVKAETVNIEGVAKGEGHAGKSLVKIEDQGEERGSLVKFQQLEAHGSRKRRKLASTETLEHWRGLLGLIALSCQTKIVSSSDSVAKALRKLYDVEETTYGDPLEICRDFIDAYGNQSLHVIRLSLHDEDPSDLASLASLDVSHVSAQNDSRIRPLAGLVFDRDRSFDAKAPADVLLSLVQDPARRLLLVLEKRGKVEVMVAVPWDEHDFVSRSNSFAAFLDEEALSRPMPPSIGFNASLIACFNYVPVSGREEFYLKLFRMEGCVIASLTGFALQLLADFADEVKAAFVDGRGLRRRRPYGDVGAQPEPSKAPQAASTGDNKLMPQELQRQVEYAMAVIWWVAENDRSAPPPLESFADDIQLGTCFRSILRRLDLRQIHQLVPDLERIDKLRRPQAPGQDVYEKKAWTRSTLREVYEWYQILSIDQDPAPNLIDGAIQKLDQFLDECQALPDEVAVDMLFLRASLEKTQDGNSDEAAHVKRNSWMYLSGVIVEELTEDKALACINLLRHRTSMVQQPFEVSEKARLFSLLDDTLTYVVDREDQIRCKYFLGCGGGVGMFGGSQEADGATDSSDDALAKANMEEPSDEQVKDFVTQLVRGNRVDFFINTLNKELDGLPFRQATEDEAKKTVKGGSKKRTQRRGSRNELLRVSEQELNLWKNPKFVEMWGKCMLLCLLREVIDVKGNEANAERGGCGFESLARSAEYYDEYYKQKGIGHKHKSFEGMAIGCQGRGTDSTQYERMGRKLVREALEAASKASEVLPSELEADFEAASEQLNSYEDEGTSTQRVCTESMLKAVAWYWQEPLYVLVCCSIRDPDGQAEKVSAEGPPTENTASQRGPLQSLPEGGVPVVEVYDPRYTSFHKTWRLGREDGLRRVLRDREAMVFIKTGKSEEAVHHLRPCLPFSIRPDAGDREGELKCLREDLDFAVRNGMQLWRLNTNAEDRKLAVFKSLYISIYSDRPTGARKLTFLAGLIFMHFTKRHGLAFLRDAVCTEANFPPEDFRKDFPKQIKTWLYKQLSELQSCFPYREKDWTCPSAGGGGSPNKNDANAKQLTLEKVKSLKGFLCAGQLFSHGVEARTEAVIDWVKDFDYEPEVPRSAGGSAYKEGILHFGPSAAPEKASTAARSLPLTSSVGQESFVQIQSV</sequence>